<comment type="caution">
    <text evidence="2">The sequence shown here is derived from an EMBL/GenBank/DDBJ whole genome shotgun (WGS) entry which is preliminary data.</text>
</comment>
<evidence type="ECO:0000256" key="1">
    <source>
        <dbReference type="SAM" id="Phobius"/>
    </source>
</evidence>
<keyword evidence="1" id="KW-1133">Transmembrane helix</keyword>
<keyword evidence="3" id="KW-1185">Reference proteome</keyword>
<evidence type="ECO:0000313" key="3">
    <source>
        <dbReference type="Proteomes" id="UP000636264"/>
    </source>
</evidence>
<dbReference type="EMBL" id="BMIF01000011">
    <property type="protein sequence ID" value="GGA76390.1"/>
    <property type="molecule type" value="Genomic_DNA"/>
</dbReference>
<dbReference type="AlphaFoldDB" id="A0A916RY17"/>
<feature type="transmembrane region" description="Helical" evidence="1">
    <location>
        <begin position="16"/>
        <end position="37"/>
    </location>
</feature>
<dbReference type="RefSeq" id="WP_188722199.1">
    <property type="nucleotide sequence ID" value="NZ_BMIF01000011.1"/>
</dbReference>
<protein>
    <submittedName>
        <fullName evidence="2">Cytochrome oxidase</fullName>
    </submittedName>
</protein>
<keyword evidence="1" id="KW-0812">Transmembrane</keyword>
<sequence>MNKAQHQREFTGRHMLLVMFGFFGVIIAVNVTMAVLASRSWTGLVVGNTYVASQEFNERTDRGRRQQALGWQAALAVEPTRLSYSLTDAKGELVPLERVEVLLHRPVSGHEDTDLILQPAADGAHAADISLEDGTWIVEVEADAGLEFPYRDVRRIQVRDGVMR</sequence>
<evidence type="ECO:0000313" key="2">
    <source>
        <dbReference type="EMBL" id="GGA76390.1"/>
    </source>
</evidence>
<name>A0A916RY17_9HYPH</name>
<dbReference type="PIRSF" id="PIRSF011386">
    <property type="entry name" value="FixH"/>
    <property type="match status" value="1"/>
</dbReference>
<accession>A0A916RY17</accession>
<dbReference type="InterPro" id="IPR018037">
    <property type="entry name" value="FixH_proteobacterial"/>
</dbReference>
<reference evidence="2" key="2">
    <citation type="submission" date="2020-09" db="EMBL/GenBank/DDBJ databases">
        <authorList>
            <person name="Sun Q."/>
            <person name="Zhou Y."/>
        </authorList>
    </citation>
    <scope>NUCLEOTIDE SEQUENCE</scope>
    <source>
        <strain evidence="2">CGMCC 1.15320</strain>
    </source>
</reference>
<dbReference type="InterPro" id="IPR008620">
    <property type="entry name" value="FixH"/>
</dbReference>
<gene>
    <name evidence="2" type="ORF">GCM10011385_33010</name>
</gene>
<keyword evidence="1" id="KW-0472">Membrane</keyword>
<reference evidence="2" key="1">
    <citation type="journal article" date="2014" name="Int. J. Syst. Evol. Microbiol.">
        <title>Complete genome sequence of Corynebacterium casei LMG S-19264T (=DSM 44701T), isolated from a smear-ripened cheese.</title>
        <authorList>
            <consortium name="US DOE Joint Genome Institute (JGI-PGF)"/>
            <person name="Walter F."/>
            <person name="Albersmeier A."/>
            <person name="Kalinowski J."/>
            <person name="Ruckert C."/>
        </authorList>
    </citation>
    <scope>NUCLEOTIDE SEQUENCE</scope>
    <source>
        <strain evidence="2">CGMCC 1.15320</strain>
    </source>
</reference>
<dbReference type="Proteomes" id="UP000636264">
    <property type="component" value="Unassembled WGS sequence"/>
</dbReference>
<dbReference type="Pfam" id="PF05751">
    <property type="entry name" value="FixH"/>
    <property type="match status" value="1"/>
</dbReference>
<organism evidence="2 3">
    <name type="scientific">Nitratireductor aestuarii</name>
    <dbReference type="NCBI Taxonomy" id="1735103"/>
    <lineage>
        <taxon>Bacteria</taxon>
        <taxon>Pseudomonadati</taxon>
        <taxon>Pseudomonadota</taxon>
        <taxon>Alphaproteobacteria</taxon>
        <taxon>Hyphomicrobiales</taxon>
        <taxon>Phyllobacteriaceae</taxon>
        <taxon>Nitratireductor</taxon>
    </lineage>
</organism>
<proteinExistence type="predicted"/>